<keyword evidence="6" id="KW-0411">Iron-sulfur</keyword>
<dbReference type="InterPro" id="IPR013785">
    <property type="entry name" value="Aldolase_TIM"/>
</dbReference>
<dbReference type="GO" id="GO:0046872">
    <property type="term" value="F:metal ion binding"/>
    <property type="evidence" value="ECO:0007669"/>
    <property type="project" value="UniProtKB-KW"/>
</dbReference>
<name>A0A840QQJ5_9BACI</name>
<dbReference type="InterPro" id="IPR023885">
    <property type="entry name" value="4Fe4S-binding_SPASM_dom"/>
</dbReference>
<organism evidence="8 9">
    <name type="scientific">Texcoconibacillus texcoconensis</name>
    <dbReference type="NCBI Taxonomy" id="1095777"/>
    <lineage>
        <taxon>Bacteria</taxon>
        <taxon>Bacillati</taxon>
        <taxon>Bacillota</taxon>
        <taxon>Bacilli</taxon>
        <taxon>Bacillales</taxon>
        <taxon>Bacillaceae</taxon>
        <taxon>Texcoconibacillus</taxon>
    </lineage>
</organism>
<evidence type="ECO:0000256" key="5">
    <source>
        <dbReference type="ARBA" id="ARBA00023004"/>
    </source>
</evidence>
<dbReference type="AlphaFoldDB" id="A0A840QQJ5"/>
<keyword evidence="4" id="KW-0479">Metal-binding</keyword>
<dbReference type="GO" id="GO:0003824">
    <property type="term" value="F:catalytic activity"/>
    <property type="evidence" value="ECO:0007669"/>
    <property type="project" value="InterPro"/>
</dbReference>
<protein>
    <recommendedName>
        <fullName evidence="7">Radical SAM core domain-containing protein</fullName>
    </recommendedName>
</protein>
<keyword evidence="2" id="KW-0004">4Fe-4S</keyword>
<dbReference type="EMBL" id="JACHHB010000007">
    <property type="protein sequence ID" value="MBB5173712.1"/>
    <property type="molecule type" value="Genomic_DNA"/>
</dbReference>
<dbReference type="RefSeq" id="WP_184664149.1">
    <property type="nucleotide sequence ID" value="NZ_JACHHB010000007.1"/>
</dbReference>
<sequence length="440" mass="50486">MNEWKKSRFNVTTETESDELLIYNSYTGAIATIDPPEKQEALQILKNPVADHHSSELIRVFKEQGFLVKSSIDEKKRAQDLHESVQHTDSMHLVLLPTEACNFRCTYCYETFQRGNMNEDVREGLKAYMNQKANQLSNLMVSWFGGEPLLALDEIIEVSESFLETAERHDIAYQAEMSTNGYYLTEETFRKLLQLEIRQFMITIDGLEDVHNQRRGLAQGGGTFSTIIDNLKKIKLIPGDFEIFLRINFDEHNRQDVRALITYLSELFADDDRFQVLVRPVARWGGENDENIPVCDGSTAHQQTWSFTDFSIDNNLKVSSQIEQALMPTGSVCYAAKPNSLVIGADGHIYKCTLAFDEPFNQLGQLHRNGTVTLDYDKIAEWTMSGENQDEHCQACFFRPACQGNHCPFYRRTTGFRPCSFEKQNIKKVLQLIWKSHTLT</sequence>
<evidence type="ECO:0000259" key="7">
    <source>
        <dbReference type="Pfam" id="PF04055"/>
    </source>
</evidence>
<evidence type="ECO:0000256" key="4">
    <source>
        <dbReference type="ARBA" id="ARBA00022723"/>
    </source>
</evidence>
<dbReference type="PANTHER" id="PTHR43787:SF3">
    <property type="entry name" value="ARYLSULFATASE REGULATORY PROTEIN"/>
    <property type="match status" value="1"/>
</dbReference>
<evidence type="ECO:0000313" key="8">
    <source>
        <dbReference type="EMBL" id="MBB5173712.1"/>
    </source>
</evidence>
<dbReference type="Pfam" id="PF04055">
    <property type="entry name" value="Radical_SAM"/>
    <property type="match status" value="1"/>
</dbReference>
<comment type="cofactor">
    <cofactor evidence="1">
        <name>[4Fe-4S] cluster</name>
        <dbReference type="ChEBI" id="CHEBI:49883"/>
    </cofactor>
</comment>
<dbReference type="PANTHER" id="PTHR43787">
    <property type="entry name" value="FEMO COFACTOR BIOSYNTHESIS PROTEIN NIFB-RELATED"/>
    <property type="match status" value="1"/>
</dbReference>
<evidence type="ECO:0000256" key="1">
    <source>
        <dbReference type="ARBA" id="ARBA00001966"/>
    </source>
</evidence>
<proteinExistence type="predicted"/>
<dbReference type="Proteomes" id="UP000551878">
    <property type="component" value="Unassembled WGS sequence"/>
</dbReference>
<reference evidence="8 9" key="1">
    <citation type="submission" date="2020-08" db="EMBL/GenBank/DDBJ databases">
        <title>Genomic Encyclopedia of Type Strains, Phase IV (KMG-IV): sequencing the most valuable type-strain genomes for metagenomic binning, comparative biology and taxonomic classification.</title>
        <authorList>
            <person name="Goeker M."/>
        </authorList>
    </citation>
    <scope>NUCLEOTIDE SEQUENCE [LARGE SCALE GENOMIC DNA]</scope>
    <source>
        <strain evidence="8 9">DSM 24696</strain>
    </source>
</reference>
<evidence type="ECO:0000256" key="2">
    <source>
        <dbReference type="ARBA" id="ARBA00022485"/>
    </source>
</evidence>
<dbReference type="GO" id="GO:0051539">
    <property type="term" value="F:4 iron, 4 sulfur cluster binding"/>
    <property type="evidence" value="ECO:0007669"/>
    <property type="project" value="UniProtKB-KW"/>
</dbReference>
<keyword evidence="5" id="KW-0408">Iron</keyword>
<comment type="caution">
    <text evidence="8">The sequence shown here is derived from an EMBL/GenBank/DDBJ whole genome shotgun (WGS) entry which is preliminary data.</text>
</comment>
<keyword evidence="9" id="KW-1185">Reference proteome</keyword>
<evidence type="ECO:0000313" key="9">
    <source>
        <dbReference type="Proteomes" id="UP000551878"/>
    </source>
</evidence>
<feature type="domain" description="Radical SAM core" evidence="7">
    <location>
        <begin position="96"/>
        <end position="235"/>
    </location>
</feature>
<dbReference type="InterPro" id="IPR007197">
    <property type="entry name" value="rSAM"/>
</dbReference>
<gene>
    <name evidence="8" type="ORF">HNQ41_001901</name>
</gene>
<accession>A0A840QQJ5</accession>
<evidence type="ECO:0000256" key="3">
    <source>
        <dbReference type="ARBA" id="ARBA00022691"/>
    </source>
</evidence>
<dbReference type="SUPFAM" id="SSF102114">
    <property type="entry name" value="Radical SAM enzymes"/>
    <property type="match status" value="1"/>
</dbReference>
<dbReference type="SFLD" id="SFLDS00029">
    <property type="entry name" value="Radical_SAM"/>
    <property type="match status" value="1"/>
</dbReference>
<dbReference type="UniPathway" id="UPA00782"/>
<evidence type="ECO:0000256" key="6">
    <source>
        <dbReference type="ARBA" id="ARBA00023014"/>
    </source>
</evidence>
<dbReference type="Gene3D" id="3.20.20.70">
    <property type="entry name" value="Aldolase class I"/>
    <property type="match status" value="1"/>
</dbReference>
<dbReference type="InterPro" id="IPR058240">
    <property type="entry name" value="rSAM_sf"/>
</dbReference>
<dbReference type="CDD" id="cd01335">
    <property type="entry name" value="Radical_SAM"/>
    <property type="match status" value="1"/>
</dbReference>
<keyword evidence="3" id="KW-0949">S-adenosyl-L-methionine</keyword>
<dbReference type="SFLD" id="SFLDG01067">
    <property type="entry name" value="SPASM/twitch_domain_containing"/>
    <property type="match status" value="1"/>
</dbReference>
<dbReference type="NCBIfam" id="TIGR04085">
    <property type="entry name" value="rSAM_more_4Fe4S"/>
    <property type="match status" value="1"/>
</dbReference>